<evidence type="ECO:0000313" key="7">
    <source>
        <dbReference type="Proteomes" id="UP000007322"/>
    </source>
</evidence>
<feature type="compositionally biased region" description="Basic and acidic residues" evidence="5">
    <location>
        <begin position="188"/>
        <end position="199"/>
    </location>
</feature>
<keyword evidence="2 4" id="KW-1133">Transmembrane helix</keyword>
<comment type="similarity">
    <text evidence="4">Belongs to the AIM11 family.</text>
</comment>
<feature type="transmembrane region" description="Helical" evidence="4">
    <location>
        <begin position="56"/>
        <end position="77"/>
    </location>
</feature>
<evidence type="ECO:0000256" key="4">
    <source>
        <dbReference type="RuleBase" id="RU367098"/>
    </source>
</evidence>
<name>G2Q021_THET4</name>
<feature type="compositionally biased region" description="Pro residues" evidence="5">
    <location>
        <begin position="15"/>
        <end position="27"/>
    </location>
</feature>
<keyword evidence="3 4" id="KW-0472">Membrane</keyword>
<dbReference type="RefSeq" id="XP_003660090.1">
    <property type="nucleotide sequence ID" value="XM_003660042.1"/>
</dbReference>
<evidence type="ECO:0000256" key="1">
    <source>
        <dbReference type="ARBA" id="ARBA00022692"/>
    </source>
</evidence>
<dbReference type="InParanoid" id="G2Q021"/>
<feature type="compositionally biased region" description="Gly residues" evidence="5">
    <location>
        <begin position="200"/>
        <end position="212"/>
    </location>
</feature>
<accession>G2Q021</accession>
<dbReference type="PANTHER" id="PTHR39136:SF1">
    <property type="entry name" value="ALTERED INHERITANCE OF MITOCHONDRIA PROTEIN 11"/>
    <property type="match status" value="1"/>
</dbReference>
<dbReference type="KEGG" id="mtm:MYCTH_2313991"/>
<proteinExistence type="inferred from homology"/>
<feature type="region of interest" description="Disordered" evidence="5">
    <location>
        <begin position="1"/>
        <end position="41"/>
    </location>
</feature>
<gene>
    <name evidence="4" type="primary">AIM11</name>
    <name evidence="6" type="ORF">MYCTH_2313991</name>
</gene>
<dbReference type="VEuPathDB" id="FungiDB:MYCTH_2313991"/>
<evidence type="ECO:0000313" key="6">
    <source>
        <dbReference type="EMBL" id="AEO54845.1"/>
    </source>
</evidence>
<dbReference type="GeneID" id="11508678"/>
<comment type="subcellular location">
    <subcellularLocation>
        <location evidence="4">Membrane</location>
        <topology evidence="4">Multi-pass membrane protein</topology>
    </subcellularLocation>
</comment>
<protein>
    <recommendedName>
        <fullName evidence="4">Altered inheritance of mitochondria protein 11</fullName>
    </recommendedName>
</protein>
<organism evidence="6 7">
    <name type="scientific">Thermothelomyces thermophilus (strain ATCC 42464 / BCRC 31852 / DSM 1799)</name>
    <name type="common">Sporotrichum thermophile</name>
    <dbReference type="NCBI Taxonomy" id="573729"/>
    <lineage>
        <taxon>Eukaryota</taxon>
        <taxon>Fungi</taxon>
        <taxon>Dikarya</taxon>
        <taxon>Ascomycota</taxon>
        <taxon>Pezizomycotina</taxon>
        <taxon>Sordariomycetes</taxon>
        <taxon>Sordariomycetidae</taxon>
        <taxon>Sordariales</taxon>
        <taxon>Chaetomiaceae</taxon>
        <taxon>Thermothelomyces</taxon>
    </lineage>
</organism>
<reference evidence="6 7" key="1">
    <citation type="journal article" date="2011" name="Nat. Biotechnol.">
        <title>Comparative genomic analysis of the thermophilic biomass-degrading fungi Myceliophthora thermophila and Thielavia terrestris.</title>
        <authorList>
            <person name="Berka R.M."/>
            <person name="Grigoriev I.V."/>
            <person name="Otillar R."/>
            <person name="Salamov A."/>
            <person name="Grimwood J."/>
            <person name="Reid I."/>
            <person name="Ishmael N."/>
            <person name="John T."/>
            <person name="Darmond C."/>
            <person name="Moisan M.-C."/>
            <person name="Henrissat B."/>
            <person name="Coutinho P.M."/>
            <person name="Lombard V."/>
            <person name="Natvig D.O."/>
            <person name="Lindquist E."/>
            <person name="Schmutz J."/>
            <person name="Lucas S."/>
            <person name="Harris P."/>
            <person name="Powlowski J."/>
            <person name="Bellemare A."/>
            <person name="Taylor D."/>
            <person name="Butler G."/>
            <person name="de Vries R.P."/>
            <person name="Allijn I.E."/>
            <person name="van den Brink J."/>
            <person name="Ushinsky S."/>
            <person name="Storms R."/>
            <person name="Powell A.J."/>
            <person name="Paulsen I.T."/>
            <person name="Elbourne L.D.H."/>
            <person name="Baker S.E."/>
            <person name="Magnuson J."/>
            <person name="LaBoissiere S."/>
            <person name="Clutterbuck A.J."/>
            <person name="Martinez D."/>
            <person name="Wogulis M."/>
            <person name="de Leon A.L."/>
            <person name="Rey M.W."/>
            <person name="Tsang A."/>
        </authorList>
    </citation>
    <scope>NUCLEOTIDE SEQUENCE [LARGE SCALE GENOMIC DNA]</scope>
    <source>
        <strain evidence="7">ATCC 42464 / BCRC 31852 / DSM 1799</strain>
    </source>
</reference>
<evidence type="ECO:0000256" key="3">
    <source>
        <dbReference type="ARBA" id="ARBA00023136"/>
    </source>
</evidence>
<dbReference type="HOGENOM" id="CLU_084856_0_1_1"/>
<dbReference type="OrthoDB" id="3558022at2759"/>
<dbReference type="SUPFAM" id="SSF101447">
    <property type="entry name" value="Formin homology 2 domain (FH2 domain)"/>
    <property type="match status" value="1"/>
</dbReference>
<feature type="transmembrane region" description="Helical" evidence="4">
    <location>
        <begin position="117"/>
        <end position="145"/>
    </location>
</feature>
<dbReference type="InterPro" id="IPR038814">
    <property type="entry name" value="AIM11"/>
</dbReference>
<dbReference type="PANTHER" id="PTHR39136">
    <property type="entry name" value="ALTERED INHERITANCE OF MITOCHONDRIA PROTEIN 11"/>
    <property type="match status" value="1"/>
</dbReference>
<keyword evidence="1 4" id="KW-0812">Transmembrane</keyword>
<dbReference type="OMA" id="TNPHEYF"/>
<feature type="compositionally biased region" description="Low complexity" evidence="5">
    <location>
        <begin position="1"/>
        <end position="14"/>
    </location>
</feature>
<dbReference type="GO" id="GO:0005739">
    <property type="term" value="C:mitochondrion"/>
    <property type="evidence" value="ECO:0007669"/>
    <property type="project" value="TreeGrafter"/>
</dbReference>
<dbReference type="GO" id="GO:0016020">
    <property type="term" value="C:membrane"/>
    <property type="evidence" value="ECO:0007669"/>
    <property type="project" value="UniProtKB-SubCell"/>
</dbReference>
<sequence length="219" mass="23699">MTSPTAAVAPSSSSSPPPPPPPPPPPAQSATPQHDEPPRPMDYYNHYFSARSLRQLSLFLGGAGFFYLSVMVSRRAVARHRLASRLKFYEPNNLATSWGLLKDEELLRAMPRHKDPLVALEALNLATLNTVAFAVMAAGGVSWALDISNLDDLKRYARRRAVQFRGERDEAAEREVAEWLMKTFGIEEKKGSGGKDEGGRQGGGGDGGNGAEGDGKRAP</sequence>
<feature type="region of interest" description="Disordered" evidence="5">
    <location>
        <begin position="188"/>
        <end position="219"/>
    </location>
</feature>
<evidence type="ECO:0000256" key="5">
    <source>
        <dbReference type="SAM" id="MobiDB-lite"/>
    </source>
</evidence>
<dbReference type="Proteomes" id="UP000007322">
    <property type="component" value="Chromosome 1"/>
</dbReference>
<evidence type="ECO:0000256" key="2">
    <source>
        <dbReference type="ARBA" id="ARBA00022989"/>
    </source>
</evidence>
<dbReference type="eggNOG" id="ENOG502S3SI">
    <property type="taxonomic scope" value="Eukaryota"/>
</dbReference>
<dbReference type="AlphaFoldDB" id="G2Q021"/>
<keyword evidence="7" id="KW-1185">Reference proteome</keyword>
<dbReference type="EMBL" id="CP003002">
    <property type="protein sequence ID" value="AEO54845.1"/>
    <property type="molecule type" value="Genomic_DNA"/>
</dbReference>